<reference evidence="2 3" key="1">
    <citation type="submission" date="2013-09" db="EMBL/GenBank/DDBJ databases">
        <title>Genome sequencing of Phaeobacter antarcticus sp. nov. SM1211.</title>
        <authorList>
            <person name="Zhang X.-Y."/>
            <person name="Liu C."/>
            <person name="Chen X.-L."/>
            <person name="Xie B.-B."/>
            <person name="Qin Q.-L."/>
            <person name="Rong J.-C."/>
            <person name="Zhang Y.-Z."/>
        </authorList>
    </citation>
    <scope>NUCLEOTIDE SEQUENCE [LARGE SCALE GENOMIC DNA]</scope>
    <source>
        <strain evidence="2 3">SM1211</strain>
    </source>
</reference>
<proteinExistence type="predicted"/>
<dbReference type="SUPFAM" id="SSF54001">
    <property type="entry name" value="Cysteine proteinases"/>
    <property type="match status" value="1"/>
</dbReference>
<dbReference type="Pfam" id="PF08379">
    <property type="entry name" value="Bact_transglu_N"/>
    <property type="match status" value="1"/>
</dbReference>
<organism evidence="2 3">
    <name type="scientific">Puniceibacterium antarcticum</name>
    <dbReference type="NCBI Taxonomy" id="1206336"/>
    <lineage>
        <taxon>Bacteria</taxon>
        <taxon>Pseudomonadati</taxon>
        <taxon>Pseudomonadota</taxon>
        <taxon>Alphaproteobacteria</taxon>
        <taxon>Rhodobacterales</taxon>
        <taxon>Paracoccaceae</taxon>
        <taxon>Puniceibacterium</taxon>
    </lineage>
</organism>
<evidence type="ECO:0000313" key="2">
    <source>
        <dbReference type="EMBL" id="PIL13615.1"/>
    </source>
</evidence>
<dbReference type="InterPro" id="IPR013589">
    <property type="entry name" value="Bac_transglu_N"/>
</dbReference>
<dbReference type="InterPro" id="IPR002931">
    <property type="entry name" value="Transglutaminase-like"/>
</dbReference>
<protein>
    <recommendedName>
        <fullName evidence="1">Transglutaminase-like domain-containing protein</fullName>
    </recommendedName>
</protein>
<dbReference type="AlphaFoldDB" id="A0A2G8QWC3"/>
<dbReference type="PANTHER" id="PTHR33490:SF7">
    <property type="entry name" value="BLR2979 PROTEIN"/>
    <property type="match status" value="1"/>
</dbReference>
<dbReference type="PANTHER" id="PTHR33490">
    <property type="entry name" value="BLR5614 PROTEIN-RELATED"/>
    <property type="match status" value="1"/>
</dbReference>
<sequence>MIYDIKLTITYDYAAPSMQARNVLRVLPLNRAGEQRRITGELSFDPRPQERMDWTDFFGNAMTEIGFLKPLTKLTVELRARVERIARPPQLDLSPNRVRLAQELSELTSIGADSPHHFLAPSPRVGFDSAISDFVGGILIEGSTVLAAVRDVGRALHGEMRFDAQATDVNTPPSESFRNRHGVCQDFSHVMIAGLRAHGIPAGYVSGFLRTEPPEGQPRLEGADAMHAWVRIWCGAELGWIEYDPTNDLMVGADHVVVAVGRDYSDVAPVKGAVRSSGGQKSRHTVDMVPLTG</sequence>
<feature type="domain" description="Transglutaminase-like" evidence="1">
    <location>
        <begin position="176"/>
        <end position="247"/>
    </location>
</feature>
<gene>
    <name evidence="2" type="ORF">P775_27015</name>
</gene>
<evidence type="ECO:0000259" key="1">
    <source>
        <dbReference type="SMART" id="SM00460"/>
    </source>
</evidence>
<dbReference type="SMART" id="SM00460">
    <property type="entry name" value="TGc"/>
    <property type="match status" value="1"/>
</dbReference>
<dbReference type="InterPro" id="IPR038765">
    <property type="entry name" value="Papain-like_cys_pep_sf"/>
</dbReference>
<dbReference type="Gene3D" id="3.10.620.30">
    <property type="match status" value="1"/>
</dbReference>
<dbReference type="OrthoDB" id="9804023at2"/>
<evidence type="ECO:0000313" key="3">
    <source>
        <dbReference type="Proteomes" id="UP000231259"/>
    </source>
</evidence>
<keyword evidence="3" id="KW-1185">Reference proteome</keyword>
<dbReference type="RefSeq" id="WP_099913663.1">
    <property type="nucleotide sequence ID" value="NZ_AWWI01000182.1"/>
</dbReference>
<dbReference type="Pfam" id="PF01841">
    <property type="entry name" value="Transglut_core"/>
    <property type="match status" value="1"/>
</dbReference>
<dbReference type="EMBL" id="AWWI01000182">
    <property type="protein sequence ID" value="PIL13615.1"/>
    <property type="molecule type" value="Genomic_DNA"/>
</dbReference>
<name>A0A2G8QWC3_9RHOB</name>
<accession>A0A2G8QWC3</accession>
<dbReference type="Proteomes" id="UP000231259">
    <property type="component" value="Unassembled WGS sequence"/>
</dbReference>
<comment type="caution">
    <text evidence="2">The sequence shown here is derived from an EMBL/GenBank/DDBJ whole genome shotgun (WGS) entry which is preliminary data.</text>
</comment>